<dbReference type="RefSeq" id="WP_085887708.1">
    <property type="nucleotide sequence ID" value="NZ_FWFN01000003.1"/>
</dbReference>
<dbReference type="InterPro" id="IPR036390">
    <property type="entry name" value="WH_DNA-bd_sf"/>
</dbReference>
<dbReference type="PROSITE" id="PS51078">
    <property type="entry name" value="ICLR_ED"/>
    <property type="match status" value="1"/>
</dbReference>
<protein>
    <submittedName>
        <fullName evidence="6">HTH-type transcriptional regulator KipR</fullName>
    </submittedName>
</protein>
<evidence type="ECO:0000259" key="4">
    <source>
        <dbReference type="PROSITE" id="PS51077"/>
    </source>
</evidence>
<dbReference type="PANTHER" id="PTHR30136">
    <property type="entry name" value="HELIX-TURN-HELIX TRANSCRIPTIONAL REGULATOR, ICLR FAMILY"/>
    <property type="match status" value="1"/>
</dbReference>
<proteinExistence type="predicted"/>
<dbReference type="Gene3D" id="3.30.450.40">
    <property type="match status" value="1"/>
</dbReference>
<dbReference type="AlphaFoldDB" id="A0A1X6Z4I7"/>
<dbReference type="PROSITE" id="PS51077">
    <property type="entry name" value="HTH_ICLR"/>
    <property type="match status" value="1"/>
</dbReference>
<dbReference type="SMART" id="SM00346">
    <property type="entry name" value="HTH_ICLR"/>
    <property type="match status" value="1"/>
</dbReference>
<dbReference type="InterPro" id="IPR029016">
    <property type="entry name" value="GAF-like_dom_sf"/>
</dbReference>
<evidence type="ECO:0000256" key="2">
    <source>
        <dbReference type="ARBA" id="ARBA00023125"/>
    </source>
</evidence>
<dbReference type="SUPFAM" id="SSF55781">
    <property type="entry name" value="GAF domain-like"/>
    <property type="match status" value="1"/>
</dbReference>
<feature type="domain" description="IclR-ED" evidence="5">
    <location>
        <begin position="74"/>
        <end position="255"/>
    </location>
</feature>
<evidence type="ECO:0000313" key="7">
    <source>
        <dbReference type="Proteomes" id="UP000193963"/>
    </source>
</evidence>
<dbReference type="Gene3D" id="1.10.10.10">
    <property type="entry name" value="Winged helix-like DNA-binding domain superfamily/Winged helix DNA-binding domain"/>
    <property type="match status" value="1"/>
</dbReference>
<accession>A0A1X6Z4I7</accession>
<dbReference type="InterPro" id="IPR050707">
    <property type="entry name" value="HTH_MetabolicPath_Reg"/>
</dbReference>
<gene>
    <name evidence="6" type="primary">kipR</name>
    <name evidence="6" type="ORF">PSM7751_01854</name>
</gene>
<evidence type="ECO:0000313" key="6">
    <source>
        <dbReference type="EMBL" id="SLN40503.1"/>
    </source>
</evidence>
<dbReference type="GO" id="GO:0003677">
    <property type="term" value="F:DNA binding"/>
    <property type="evidence" value="ECO:0007669"/>
    <property type="project" value="UniProtKB-KW"/>
</dbReference>
<keyword evidence="3" id="KW-0804">Transcription</keyword>
<feature type="domain" description="HTH iclR-type" evidence="4">
    <location>
        <begin position="11"/>
        <end position="73"/>
    </location>
</feature>
<evidence type="ECO:0000256" key="1">
    <source>
        <dbReference type="ARBA" id="ARBA00023015"/>
    </source>
</evidence>
<reference evidence="7" key="1">
    <citation type="submission" date="2017-03" db="EMBL/GenBank/DDBJ databases">
        <authorList>
            <person name="Rodrigo-Torres L."/>
            <person name="Arahal R.D."/>
            <person name="Lucena T."/>
        </authorList>
    </citation>
    <scope>NUCLEOTIDE SEQUENCE [LARGE SCALE GENOMIC DNA]</scope>
    <source>
        <strain evidence="7">CECT 7751</strain>
    </source>
</reference>
<dbReference type="Pfam" id="PF01614">
    <property type="entry name" value="IclR_C"/>
    <property type="match status" value="1"/>
</dbReference>
<dbReference type="Proteomes" id="UP000193963">
    <property type="component" value="Unassembled WGS sequence"/>
</dbReference>
<dbReference type="OrthoDB" id="6057486at2"/>
<keyword evidence="2" id="KW-0238">DNA-binding</keyword>
<dbReference type="GO" id="GO:0045892">
    <property type="term" value="P:negative regulation of DNA-templated transcription"/>
    <property type="evidence" value="ECO:0007669"/>
    <property type="project" value="TreeGrafter"/>
</dbReference>
<dbReference type="EMBL" id="FWFN01000003">
    <property type="protein sequence ID" value="SLN40503.1"/>
    <property type="molecule type" value="Genomic_DNA"/>
</dbReference>
<dbReference type="InterPro" id="IPR036388">
    <property type="entry name" value="WH-like_DNA-bd_sf"/>
</dbReference>
<dbReference type="Pfam" id="PF09339">
    <property type="entry name" value="HTH_IclR"/>
    <property type="match status" value="1"/>
</dbReference>
<evidence type="ECO:0000256" key="3">
    <source>
        <dbReference type="ARBA" id="ARBA00023163"/>
    </source>
</evidence>
<organism evidence="6 7">
    <name type="scientific">Pseudooceanicola marinus</name>
    <dbReference type="NCBI Taxonomy" id="396013"/>
    <lineage>
        <taxon>Bacteria</taxon>
        <taxon>Pseudomonadati</taxon>
        <taxon>Pseudomonadota</taxon>
        <taxon>Alphaproteobacteria</taxon>
        <taxon>Rhodobacterales</taxon>
        <taxon>Paracoccaceae</taxon>
        <taxon>Pseudooceanicola</taxon>
    </lineage>
</organism>
<sequence>MSDPKQNKNGTQSIDRAFDILDAIARCSPSGISLKQICDSTQIAKPTVHRILGTMLERGIVERQPDLKYHVGRELTLLGLSSELRRFRELASPELSRLSEAVGDAVFLSVRSGLDTVCADRRIGSYPIQVLSIEIGSRRPLGISANSVAMLSCVFPAQADEVLAQNEERLRTYGVPMATLKTRVREARRRGYTVLPRAITQGTSAIAFPIKDVLGRPVAALSTIAISSRQRAPRADELVDLLGQSAEQISNAITLGRSKSDGA</sequence>
<name>A0A1X6Z4I7_9RHOB</name>
<dbReference type="InterPro" id="IPR005471">
    <property type="entry name" value="Tscrpt_reg_IclR_N"/>
</dbReference>
<dbReference type="InterPro" id="IPR014757">
    <property type="entry name" value="Tscrpt_reg_IclR_C"/>
</dbReference>
<dbReference type="GO" id="GO:0003700">
    <property type="term" value="F:DNA-binding transcription factor activity"/>
    <property type="evidence" value="ECO:0007669"/>
    <property type="project" value="TreeGrafter"/>
</dbReference>
<evidence type="ECO:0000259" key="5">
    <source>
        <dbReference type="PROSITE" id="PS51078"/>
    </source>
</evidence>
<keyword evidence="7" id="KW-1185">Reference proteome</keyword>
<keyword evidence="1" id="KW-0805">Transcription regulation</keyword>
<dbReference type="SUPFAM" id="SSF46785">
    <property type="entry name" value="Winged helix' DNA-binding domain"/>
    <property type="match status" value="1"/>
</dbReference>
<dbReference type="PANTHER" id="PTHR30136:SF39">
    <property type="entry name" value="TRANSCRIPTIONAL REGULATORY PROTEIN"/>
    <property type="match status" value="1"/>
</dbReference>